<sequence length="253" mass="28763">MAFSLKKILGTAVAIGLVGGILLGAGQVGYADIQSTLKDKRLEKLSSFFHKKKADEHQSIRVTEKVASYLGMKKEDVEAVLREKSLGIHQIALAAVIAKKSNQPLSQVASAIKQKRNWKEVVQAYRMDPKEVWKELRLLFPQLNTKMHFLKNHPALLFQALASYLGREPEEIRKALYHSRVHPEGAMHAAVLAKASGKRLEEVLAIKTEKKTWKEVASALRVSPDQVKVERKKLQQLFRQELKKWREQLKEDK</sequence>
<dbReference type="EMBL" id="FOCQ01000001">
    <property type="protein sequence ID" value="SEM69586.1"/>
    <property type="molecule type" value="Genomic_DNA"/>
</dbReference>
<protein>
    <submittedName>
        <fullName evidence="1">Uncharacterized protein</fullName>
    </submittedName>
</protein>
<name>A0A1H8AGG4_9BACL</name>
<dbReference type="AlphaFoldDB" id="A0A1H8AGG4"/>
<accession>A0A1H8AGG4</accession>
<keyword evidence="2" id="KW-1185">Reference proteome</keyword>
<dbReference type="RefSeq" id="WP_089964440.1">
    <property type="nucleotide sequence ID" value="NZ_FOCQ01000001.1"/>
</dbReference>
<gene>
    <name evidence="1" type="ORF">SAMN05444955_101127</name>
</gene>
<dbReference type="OrthoDB" id="1669152at2"/>
<evidence type="ECO:0000313" key="2">
    <source>
        <dbReference type="Proteomes" id="UP000199695"/>
    </source>
</evidence>
<organism evidence="1 2">
    <name type="scientific">Lihuaxuella thermophila</name>
    <dbReference type="NCBI Taxonomy" id="1173111"/>
    <lineage>
        <taxon>Bacteria</taxon>
        <taxon>Bacillati</taxon>
        <taxon>Bacillota</taxon>
        <taxon>Bacilli</taxon>
        <taxon>Bacillales</taxon>
        <taxon>Thermoactinomycetaceae</taxon>
        <taxon>Lihuaxuella</taxon>
    </lineage>
</organism>
<dbReference type="Proteomes" id="UP000199695">
    <property type="component" value="Unassembled WGS sequence"/>
</dbReference>
<evidence type="ECO:0000313" key="1">
    <source>
        <dbReference type="EMBL" id="SEM69586.1"/>
    </source>
</evidence>
<proteinExistence type="predicted"/>
<reference evidence="1 2" key="1">
    <citation type="submission" date="2016-10" db="EMBL/GenBank/DDBJ databases">
        <authorList>
            <person name="de Groot N.N."/>
        </authorList>
    </citation>
    <scope>NUCLEOTIDE SEQUENCE [LARGE SCALE GENOMIC DNA]</scope>
    <source>
        <strain evidence="1 2">DSM 46701</strain>
    </source>
</reference>